<dbReference type="EMBL" id="MU620905">
    <property type="protein sequence ID" value="KAI8581498.1"/>
    <property type="molecule type" value="Genomic_DNA"/>
</dbReference>
<gene>
    <name evidence="3" type="ORF">K450DRAFT_231581</name>
</gene>
<name>A0AAD5ED27_UMBRA</name>
<evidence type="ECO:0000256" key="1">
    <source>
        <dbReference type="SAM" id="MobiDB-lite"/>
    </source>
</evidence>
<feature type="domain" description="WW" evidence="2">
    <location>
        <begin position="33"/>
        <end position="49"/>
    </location>
</feature>
<protein>
    <recommendedName>
        <fullName evidence="2">WW domain-containing protein</fullName>
    </recommendedName>
</protein>
<dbReference type="RefSeq" id="XP_051446502.1">
    <property type="nucleotide sequence ID" value="XM_051587455.1"/>
</dbReference>
<feature type="region of interest" description="Disordered" evidence="1">
    <location>
        <begin position="41"/>
        <end position="199"/>
    </location>
</feature>
<sequence>MLVKLQMVAGRFCHFNPILKPLARLTVLVFNRYFIDLRTNTTTWDDPRSHPQQPYNMPSPAPSATSTYSQQTPSYYGSPNQNYQEQKGPSGSYQAPPYTPPVQNSYQQQQSVPPPYPQGAPGGQQSSYYGGQPSYQQYSSPPPQQYQQQYEQPPYQPAPYQQSPYQQPPPPQQQQQQQQQPQQGGNKLSNFLSGPNSGMKTAGMIGAGLLGGLVLGEVVEHHHDTGRW</sequence>
<accession>A0AAD5ED27</accession>
<comment type="caution">
    <text evidence="3">The sequence shown here is derived from an EMBL/GenBank/DDBJ whole genome shotgun (WGS) entry which is preliminary data.</text>
</comment>
<dbReference type="PROSITE" id="PS50020">
    <property type="entry name" value="WW_DOMAIN_2"/>
    <property type="match status" value="1"/>
</dbReference>
<reference evidence="3" key="1">
    <citation type="submission" date="2021-06" db="EMBL/GenBank/DDBJ databases">
        <authorList>
            <consortium name="DOE Joint Genome Institute"/>
            <person name="Mondo S.J."/>
            <person name="Amses K.R."/>
            <person name="Simmons D.R."/>
            <person name="Longcore J.E."/>
            <person name="Seto K."/>
            <person name="Alves G.H."/>
            <person name="Bonds A.E."/>
            <person name="Quandt C.A."/>
            <person name="Davis W.J."/>
            <person name="Chang Y."/>
            <person name="Letcher P.M."/>
            <person name="Powell M.J."/>
            <person name="Kuo A."/>
            <person name="Labutti K."/>
            <person name="Pangilinan J."/>
            <person name="Andreopoulos W."/>
            <person name="Tritt A."/>
            <person name="Riley R."/>
            <person name="Hundley H."/>
            <person name="Johnson J."/>
            <person name="Lipzen A."/>
            <person name="Barry K."/>
            <person name="Berbee M.L."/>
            <person name="Buchler N.E."/>
            <person name="Grigoriev I.V."/>
            <person name="Spatafora J.W."/>
            <person name="Stajich J.E."/>
            <person name="James T.Y."/>
        </authorList>
    </citation>
    <scope>NUCLEOTIDE SEQUENCE</scope>
    <source>
        <strain evidence="3">AG</strain>
    </source>
</reference>
<feature type="compositionally biased region" description="Polar residues" evidence="1">
    <location>
        <begin position="186"/>
        <end position="199"/>
    </location>
</feature>
<keyword evidence="4" id="KW-1185">Reference proteome</keyword>
<reference evidence="3" key="2">
    <citation type="journal article" date="2022" name="Proc. Natl. Acad. Sci. U.S.A.">
        <title>Diploid-dominant life cycles characterize the early evolution of Fungi.</title>
        <authorList>
            <person name="Amses K.R."/>
            <person name="Simmons D.R."/>
            <person name="Longcore J.E."/>
            <person name="Mondo S.J."/>
            <person name="Seto K."/>
            <person name="Jeronimo G.H."/>
            <person name="Bonds A.E."/>
            <person name="Quandt C.A."/>
            <person name="Davis W.J."/>
            <person name="Chang Y."/>
            <person name="Federici B.A."/>
            <person name="Kuo A."/>
            <person name="LaButti K."/>
            <person name="Pangilinan J."/>
            <person name="Andreopoulos W."/>
            <person name="Tritt A."/>
            <person name="Riley R."/>
            <person name="Hundley H."/>
            <person name="Johnson J."/>
            <person name="Lipzen A."/>
            <person name="Barry K."/>
            <person name="Lang B.F."/>
            <person name="Cuomo C.A."/>
            <person name="Buchler N.E."/>
            <person name="Grigoriev I.V."/>
            <person name="Spatafora J.W."/>
            <person name="Stajich J.E."/>
            <person name="James T.Y."/>
        </authorList>
    </citation>
    <scope>NUCLEOTIDE SEQUENCE</scope>
    <source>
        <strain evidence="3">AG</strain>
    </source>
</reference>
<feature type="compositionally biased region" description="Low complexity" evidence="1">
    <location>
        <begin position="123"/>
        <end position="165"/>
    </location>
</feature>
<proteinExistence type="predicted"/>
<organism evidence="3 4">
    <name type="scientific">Umbelopsis ramanniana AG</name>
    <dbReference type="NCBI Taxonomy" id="1314678"/>
    <lineage>
        <taxon>Eukaryota</taxon>
        <taxon>Fungi</taxon>
        <taxon>Fungi incertae sedis</taxon>
        <taxon>Mucoromycota</taxon>
        <taxon>Mucoromycotina</taxon>
        <taxon>Umbelopsidomycetes</taxon>
        <taxon>Umbelopsidales</taxon>
        <taxon>Umbelopsidaceae</taxon>
        <taxon>Umbelopsis</taxon>
    </lineage>
</organism>
<dbReference type="AlphaFoldDB" id="A0AAD5ED27"/>
<evidence type="ECO:0000259" key="2">
    <source>
        <dbReference type="PROSITE" id="PS50020"/>
    </source>
</evidence>
<feature type="compositionally biased region" description="Polar residues" evidence="1">
    <location>
        <begin position="68"/>
        <end position="93"/>
    </location>
</feature>
<feature type="compositionally biased region" description="Polar residues" evidence="1">
    <location>
        <begin position="41"/>
        <end position="56"/>
    </location>
</feature>
<feature type="compositionally biased region" description="Low complexity" evidence="1">
    <location>
        <begin position="101"/>
        <end position="111"/>
    </location>
</feature>
<evidence type="ECO:0000313" key="4">
    <source>
        <dbReference type="Proteomes" id="UP001206595"/>
    </source>
</evidence>
<dbReference type="InterPro" id="IPR001202">
    <property type="entry name" value="WW_dom"/>
</dbReference>
<dbReference type="Proteomes" id="UP001206595">
    <property type="component" value="Unassembled WGS sequence"/>
</dbReference>
<evidence type="ECO:0000313" key="3">
    <source>
        <dbReference type="EMBL" id="KAI8581498.1"/>
    </source>
</evidence>
<feature type="compositionally biased region" description="Low complexity" evidence="1">
    <location>
        <begin position="173"/>
        <end position="185"/>
    </location>
</feature>
<dbReference type="GeneID" id="75912800"/>